<name>A0AAU9VFM6_9FIRM</name>
<accession>A0AAU9VFM6</accession>
<keyword evidence="1" id="KW-1133">Transmembrane helix</keyword>
<evidence type="ECO:0000313" key="5">
    <source>
        <dbReference type="Proteomes" id="UP001154111"/>
    </source>
</evidence>
<dbReference type="RefSeq" id="WP_254007274.1">
    <property type="nucleotide sequence ID" value="NZ_OW659477.1"/>
</dbReference>
<organism evidence="2 5">
    <name type="scientific">Erysipelothrix amsterdamensis</name>
    <dbReference type="NCBI Taxonomy" id="2929157"/>
    <lineage>
        <taxon>Bacteria</taxon>
        <taxon>Bacillati</taxon>
        <taxon>Bacillota</taxon>
        <taxon>Erysipelotrichia</taxon>
        <taxon>Erysipelotrichales</taxon>
        <taxon>Erysipelotrichaceae</taxon>
        <taxon>Erysipelothrix</taxon>
    </lineage>
</organism>
<feature type="transmembrane region" description="Helical" evidence="1">
    <location>
        <begin position="69"/>
        <end position="95"/>
    </location>
</feature>
<evidence type="ECO:0000313" key="4">
    <source>
        <dbReference type="Proteomes" id="UP001154095"/>
    </source>
</evidence>
<feature type="transmembrane region" description="Helical" evidence="1">
    <location>
        <begin position="137"/>
        <end position="155"/>
    </location>
</feature>
<proteinExistence type="predicted"/>
<gene>
    <name evidence="2" type="ORF">ERYAMS2_00639</name>
    <name evidence="3" type="ORF">ERYAMS_00349</name>
</gene>
<dbReference type="AlphaFoldDB" id="A0AAU9VFM6"/>
<evidence type="ECO:0000313" key="3">
    <source>
        <dbReference type="EMBL" id="CAH2761313.1"/>
    </source>
</evidence>
<reference evidence="2" key="1">
    <citation type="submission" date="2022-04" db="EMBL/GenBank/DDBJ databases">
        <authorList>
            <person name="Forde T."/>
        </authorList>
    </citation>
    <scope>NUCLEOTIDE SEQUENCE</scope>
    <source>
        <strain evidence="2">A18Y016a</strain>
        <strain evidence="3">A18Y020d</strain>
    </source>
</reference>
<evidence type="ECO:0000256" key="1">
    <source>
        <dbReference type="SAM" id="Phobius"/>
    </source>
</evidence>
<dbReference type="EMBL" id="OW659496">
    <property type="protein sequence ID" value="CAH2761313.1"/>
    <property type="molecule type" value="Genomic_DNA"/>
</dbReference>
<dbReference type="EMBL" id="OW659477">
    <property type="protein sequence ID" value="CAH2761310.1"/>
    <property type="molecule type" value="Genomic_DNA"/>
</dbReference>
<feature type="transmembrane region" description="Helical" evidence="1">
    <location>
        <begin position="167"/>
        <end position="184"/>
    </location>
</feature>
<feature type="transmembrane region" description="Helical" evidence="1">
    <location>
        <begin position="16"/>
        <end position="35"/>
    </location>
</feature>
<keyword evidence="1" id="KW-0812">Transmembrane</keyword>
<dbReference type="Proteomes" id="UP001154111">
    <property type="component" value="Chromosome"/>
</dbReference>
<evidence type="ECO:0000313" key="2">
    <source>
        <dbReference type="EMBL" id="CAH2761310.1"/>
    </source>
</evidence>
<sequence length="217" mass="25398">MKNAIKRQYSLFKSLYTYKTFLILMLMICIYALVFQEYRINPGIWTLIFFTQKNWKSYVSLRYQSKKTFFVDMLGVSLITFIFNAMIIAFFYFGLRSIFGPEILMSGEEMVHYQQAGLNIKQISDDLFWKEIYKSMAILYIVGIIQVFSLTRIYRIHSDRPKEMGTVALKIIIVITLIGCTVSLPLPLLYKVIIGSLASLILIYQNYKYAVSHFDLI</sequence>
<dbReference type="Proteomes" id="UP001154095">
    <property type="component" value="Chromosome"/>
</dbReference>
<keyword evidence="4" id="KW-1185">Reference proteome</keyword>
<protein>
    <submittedName>
        <fullName evidence="2">Uncharacterized protein</fullName>
    </submittedName>
</protein>
<keyword evidence="1" id="KW-0472">Membrane</keyword>